<name>A0A9K3GF94_9EUKA</name>
<accession>A0A9K3GF94</accession>
<evidence type="ECO:0000313" key="2">
    <source>
        <dbReference type="Proteomes" id="UP000265618"/>
    </source>
</evidence>
<reference evidence="1 2" key="1">
    <citation type="journal article" date="2018" name="PLoS ONE">
        <title>The draft genome of Kipferlia bialata reveals reductive genome evolution in fornicate parasites.</title>
        <authorList>
            <person name="Tanifuji G."/>
            <person name="Takabayashi S."/>
            <person name="Kume K."/>
            <person name="Takagi M."/>
            <person name="Nakayama T."/>
            <person name="Kamikawa R."/>
            <person name="Inagaki Y."/>
            <person name="Hashimoto T."/>
        </authorList>
    </citation>
    <scope>NUCLEOTIDE SEQUENCE [LARGE SCALE GENOMIC DNA]</scope>
    <source>
        <strain evidence="1">NY0173</strain>
    </source>
</reference>
<organism evidence="1 2">
    <name type="scientific">Kipferlia bialata</name>
    <dbReference type="NCBI Taxonomy" id="797122"/>
    <lineage>
        <taxon>Eukaryota</taxon>
        <taxon>Metamonada</taxon>
        <taxon>Carpediemonas-like organisms</taxon>
        <taxon>Kipferlia</taxon>
    </lineage>
</organism>
<protein>
    <submittedName>
        <fullName evidence="1">Uncharacterized protein</fullName>
    </submittedName>
</protein>
<dbReference type="EMBL" id="BDIP01000141">
    <property type="protein sequence ID" value="GIQ80310.1"/>
    <property type="molecule type" value="Genomic_DNA"/>
</dbReference>
<evidence type="ECO:0000313" key="1">
    <source>
        <dbReference type="EMBL" id="GIQ80310.1"/>
    </source>
</evidence>
<sequence>MRRCSSAQHNMYATACATLPLDQYGVTVTFTGGTIDMDNEIDSDAERVFLRPCYERIINALIRTSHIGPQMQPPTGKHRKAFVLGTPGTGKTVCRNVACAALVQQCISHHASAHIIFQKASGASRLETPVVHVSAGGEVSGSLVGASEEILGPMVAKWQRQGDLVVSLIDVSEGRYRRNVTKTKVEWYFSHPDESLIKNKDRLKSHHNNDMWMPLWTLKELQTAREGLFPFQAGDSVVDPVPAHTDEREEGVGEVELRGTGVQMSVADEDTSERESGCCGEVDWEAGSKAAGYSSPSQLHRLRGSYALVMDGDYVKSSYAEPVGITASELVAHRFGHFGGNARACLEGPESTLEFLHDDIYSGVDLSRIITHSAHKPPKMVACRYCHSFFHFNPKRGLSAPSYCWATPFIRSQVCLAAMLVDDSGSESESESDDVVVSGGKEKRHCCNTAGVSTPSSKRHY</sequence>
<gene>
    <name evidence="1" type="ORF">KIPB_001087</name>
</gene>
<proteinExistence type="predicted"/>
<keyword evidence="2" id="KW-1185">Reference proteome</keyword>
<comment type="caution">
    <text evidence="1">The sequence shown here is derived from an EMBL/GenBank/DDBJ whole genome shotgun (WGS) entry which is preliminary data.</text>
</comment>
<dbReference type="AlphaFoldDB" id="A0A9K3GF94"/>
<dbReference type="Proteomes" id="UP000265618">
    <property type="component" value="Unassembled WGS sequence"/>
</dbReference>